<dbReference type="EMBL" id="JPGK01000003">
    <property type="protein sequence ID" value="KGA94457.1"/>
    <property type="molecule type" value="Genomic_DNA"/>
</dbReference>
<evidence type="ECO:0000313" key="2">
    <source>
        <dbReference type="Proteomes" id="UP000029452"/>
    </source>
</evidence>
<protein>
    <recommendedName>
        <fullName evidence="3">DNA-binding protein</fullName>
    </recommendedName>
</protein>
<accession>A0A094WFN5</accession>
<evidence type="ECO:0008006" key="3">
    <source>
        <dbReference type="Google" id="ProtNLM"/>
    </source>
</evidence>
<reference evidence="1 2" key="1">
    <citation type="submission" date="2014-06" db="EMBL/GenBank/DDBJ databases">
        <title>Draft genome sequence of iron oxidizing acidophile Leptospirillum ferriphilum DSM14647.</title>
        <authorList>
            <person name="Cardenas J.P."/>
            <person name="Lazcano M."/>
            <person name="Ossandon F.J."/>
            <person name="Corbett M."/>
            <person name="Holmes D.S."/>
            <person name="Watkin E."/>
        </authorList>
    </citation>
    <scope>NUCLEOTIDE SEQUENCE [LARGE SCALE GENOMIC DNA]</scope>
    <source>
        <strain evidence="1 2">DSM 14647</strain>
    </source>
</reference>
<dbReference type="InterPro" id="IPR009061">
    <property type="entry name" value="DNA-bd_dom_put_sf"/>
</dbReference>
<dbReference type="AlphaFoldDB" id="A0A094WFN5"/>
<evidence type="ECO:0000313" key="1">
    <source>
        <dbReference type="EMBL" id="KGA94457.1"/>
    </source>
</evidence>
<dbReference type="PATRIC" id="fig|178606.4.peg.1036"/>
<dbReference type="Proteomes" id="UP000029452">
    <property type="component" value="Unassembled WGS sequence"/>
</dbReference>
<name>A0A094WFN5_9BACT</name>
<organism evidence="1 2">
    <name type="scientific">Leptospirillum ferriphilum</name>
    <dbReference type="NCBI Taxonomy" id="178606"/>
    <lineage>
        <taxon>Bacteria</taxon>
        <taxon>Pseudomonadati</taxon>
        <taxon>Nitrospirota</taxon>
        <taxon>Nitrospiria</taxon>
        <taxon>Nitrospirales</taxon>
        <taxon>Nitrospiraceae</taxon>
        <taxon>Leptospirillum</taxon>
    </lineage>
</organism>
<sequence>MNTPLQKKFLTEKEVFAIYGLGIPWLRKARLTGGGPVFSKIGRNVRYSVEAIEAFLKAGESRSTSDYARRG</sequence>
<dbReference type="OrthoDB" id="7364180at2"/>
<dbReference type="SUPFAM" id="SSF46955">
    <property type="entry name" value="Putative DNA-binding domain"/>
    <property type="match status" value="1"/>
</dbReference>
<comment type="caution">
    <text evidence="1">The sequence shown here is derived from an EMBL/GenBank/DDBJ whole genome shotgun (WGS) entry which is preliminary data.</text>
</comment>
<dbReference type="RefSeq" id="WP_052157796.1">
    <property type="nucleotide sequence ID" value="NZ_JPGK01000003.1"/>
</dbReference>
<proteinExistence type="predicted"/>
<gene>
    <name evidence="1" type="ORF">LptCag_1220</name>
</gene>